<feature type="compositionally biased region" description="Acidic residues" evidence="1">
    <location>
        <begin position="28"/>
        <end position="43"/>
    </location>
</feature>
<evidence type="ECO:0000256" key="1">
    <source>
        <dbReference type="SAM" id="MobiDB-lite"/>
    </source>
</evidence>
<reference evidence="3" key="1">
    <citation type="submission" date="2019-07" db="EMBL/GenBank/DDBJ databases">
        <title>Bacillus alkalisoli sp. nov. isolated from saline soil.</title>
        <authorList>
            <person name="Sun J.-Q."/>
            <person name="Xu L."/>
        </authorList>
    </citation>
    <scope>NUCLEOTIDE SEQUENCE [LARGE SCALE GENOMIC DNA]</scope>
    <source>
        <strain evidence="3">M4U3P1</strain>
    </source>
</reference>
<feature type="region of interest" description="Disordered" evidence="1">
    <location>
        <begin position="28"/>
        <end position="51"/>
    </location>
</feature>
<keyword evidence="3" id="KW-1185">Reference proteome</keyword>
<proteinExistence type="predicted"/>
<dbReference type="RefSeq" id="WP_176010240.1">
    <property type="nucleotide sequence ID" value="NZ_CP041372.2"/>
</dbReference>
<sequence>MKKIAHVLSAGILAIVLVACSNEEEPVLEEQADAAEGTEEVQDDNQKENDNVNEVEAEVVNEEVDEYHVSNFGETRLEVHPDLGVEIDVLEDYRFVIEDNTFVVSSQYAMLRISNVPERWEDNIESYENQMTSTRPFLNKRETEEIIISDLAESATFYYSGVDGNREMYILNTVKEFGAYYNVTLTFPEGEFEEHGLPMLAILNSLHVPEDSLQASFEDFDGEEYLQRLEEENKRLMEEQVDPWETQGELPDEE</sequence>
<name>A0A859FIV4_9BACI</name>
<protein>
    <submittedName>
        <fullName evidence="2">Uncharacterized protein</fullName>
    </submittedName>
</protein>
<evidence type="ECO:0000313" key="3">
    <source>
        <dbReference type="Proteomes" id="UP000318138"/>
    </source>
</evidence>
<gene>
    <name evidence="2" type="ORF">FLK61_37100</name>
</gene>
<dbReference type="EMBL" id="CP041372">
    <property type="protein sequence ID" value="QKS72256.1"/>
    <property type="molecule type" value="Genomic_DNA"/>
</dbReference>
<evidence type="ECO:0000313" key="2">
    <source>
        <dbReference type="EMBL" id="QKS72256.1"/>
    </source>
</evidence>
<organism evidence="2 3">
    <name type="scientific">Paenalkalicoccus suaedae</name>
    <dbReference type="NCBI Taxonomy" id="2592382"/>
    <lineage>
        <taxon>Bacteria</taxon>
        <taxon>Bacillati</taxon>
        <taxon>Bacillota</taxon>
        <taxon>Bacilli</taxon>
        <taxon>Bacillales</taxon>
        <taxon>Bacillaceae</taxon>
        <taxon>Paenalkalicoccus</taxon>
    </lineage>
</organism>
<dbReference type="PROSITE" id="PS51257">
    <property type="entry name" value="PROKAR_LIPOPROTEIN"/>
    <property type="match status" value="1"/>
</dbReference>
<dbReference type="AlphaFoldDB" id="A0A859FIV4"/>
<accession>A0A859FIV4</accession>
<dbReference type="Proteomes" id="UP000318138">
    <property type="component" value="Chromosome"/>
</dbReference>
<feature type="region of interest" description="Disordered" evidence="1">
    <location>
        <begin position="234"/>
        <end position="254"/>
    </location>
</feature>
<dbReference type="KEGG" id="psua:FLK61_37100"/>